<dbReference type="AlphaFoldDB" id="A0A0S4M0G0"/>
<keyword evidence="5" id="KW-1185">Reference proteome</keyword>
<protein>
    <submittedName>
        <fullName evidence="4">Putative membrane protein</fullName>
    </submittedName>
</protein>
<feature type="transmembrane region" description="Helical" evidence="2">
    <location>
        <begin position="159"/>
        <end position="179"/>
    </location>
</feature>
<gene>
    <name evidence="4" type="ORF">Ark11_0232</name>
</gene>
<evidence type="ECO:0000313" key="5">
    <source>
        <dbReference type="Proteomes" id="UP000198651"/>
    </source>
</evidence>
<dbReference type="EMBL" id="LN906597">
    <property type="protein sequence ID" value="CUT17089.1"/>
    <property type="molecule type" value="Genomic_DNA"/>
</dbReference>
<feature type="domain" description="YscD cytoplasmic" evidence="3">
    <location>
        <begin position="9"/>
        <end position="65"/>
    </location>
</feature>
<sequence>MEKMSHEIRILAGLHAGAKVAVSGSITVGSDSNCDIVLNDPGILPQAAFISIDKSSWSIKLADKNYPLSMSFGDIFWIGIVPISVALSTQIWPKDIPSPEQTKQYSKSDENDEDDDDYDDENLEDTIQEGQAEEQDPGSAISVNSKTANTITKKRLETVIGGIVVALVVLISTGSYLMINHREKLTDRQKNISHMNELEFSVRALIAPEFAKFNLSIEKTDFKKVIVSGYVPERADIHHIERKLSSLARNVVLRIFVISEIEESVQEILKEKFANIRLKDVSLKGVVTLIGFGSDNDLAQVDSSLETTVMGIKSVDHRGVKSGANIAEEFEKEARKLGFDTLSFRYLENNIYVSGSLNSSSMHVWDQLLSELSAKYKTLLSVSAKIVEIPDKQTQHPQNTTPGKYANAIYKTTKDYGAYGIYGVINGANKYIITEGGGRVMVGGRVGNFRLAEINDNEIVLDGPQKLILRR</sequence>
<evidence type="ECO:0000259" key="3">
    <source>
        <dbReference type="Pfam" id="PF16697"/>
    </source>
</evidence>
<dbReference type="Gene3D" id="2.60.200.20">
    <property type="match status" value="1"/>
</dbReference>
<keyword evidence="2" id="KW-0472">Membrane</keyword>
<proteinExistence type="predicted"/>
<dbReference type="RefSeq" id="WP_157722210.1">
    <property type="nucleotide sequence ID" value="NZ_FLSL01000095.1"/>
</dbReference>
<dbReference type="STRING" id="1561003.Ark11_0232"/>
<reference evidence="5" key="1">
    <citation type="submission" date="2015-11" db="EMBL/GenBank/DDBJ databases">
        <authorList>
            <person name="Seth-Smith H.M.B."/>
        </authorList>
    </citation>
    <scope>NUCLEOTIDE SEQUENCE [LARGE SCALE GENOMIC DNA]</scope>
    <source>
        <strain evidence="5">2013Ark11</strain>
    </source>
</reference>
<accession>A0A0S4M0G0</accession>
<evidence type="ECO:0000256" key="1">
    <source>
        <dbReference type="SAM" id="MobiDB-lite"/>
    </source>
</evidence>
<keyword evidence="2" id="KW-0812">Transmembrane</keyword>
<keyword evidence="2" id="KW-1133">Transmembrane helix</keyword>
<dbReference type="InterPro" id="IPR032030">
    <property type="entry name" value="YscD_cytoplasmic_dom"/>
</dbReference>
<evidence type="ECO:0000313" key="4">
    <source>
        <dbReference type="EMBL" id="CUT17089.1"/>
    </source>
</evidence>
<feature type="region of interest" description="Disordered" evidence="1">
    <location>
        <begin position="96"/>
        <end position="121"/>
    </location>
</feature>
<dbReference type="InterPro" id="IPR008984">
    <property type="entry name" value="SMAD_FHA_dom_sf"/>
</dbReference>
<dbReference type="SUPFAM" id="SSF49879">
    <property type="entry name" value="SMAD/FHA domain"/>
    <property type="match status" value="1"/>
</dbReference>
<dbReference type="OrthoDB" id="9124756at2"/>
<dbReference type="Pfam" id="PF16697">
    <property type="entry name" value="Yop-YscD_cpl"/>
    <property type="match status" value="1"/>
</dbReference>
<feature type="compositionally biased region" description="Acidic residues" evidence="1">
    <location>
        <begin position="110"/>
        <end position="121"/>
    </location>
</feature>
<dbReference type="Proteomes" id="UP000198651">
    <property type="component" value="Chromosome I"/>
</dbReference>
<organism evidence="4 5">
    <name type="scientific">Candidatus Ichthyocystis hellenicum</name>
    <dbReference type="NCBI Taxonomy" id="1561003"/>
    <lineage>
        <taxon>Bacteria</taxon>
        <taxon>Pseudomonadati</taxon>
        <taxon>Pseudomonadota</taxon>
        <taxon>Betaproteobacteria</taxon>
        <taxon>Burkholderiales</taxon>
        <taxon>Candidatus Ichthyocystis</taxon>
    </lineage>
</organism>
<name>A0A0S4M0G0_9BURK</name>
<evidence type="ECO:0000256" key="2">
    <source>
        <dbReference type="SAM" id="Phobius"/>
    </source>
</evidence>